<dbReference type="Proteomes" id="UP001595799">
    <property type="component" value="Unassembled WGS sequence"/>
</dbReference>
<accession>A0ABV8UJM6</accession>
<dbReference type="InterPro" id="IPR036388">
    <property type="entry name" value="WH-like_DNA-bd_sf"/>
</dbReference>
<dbReference type="Pfam" id="PF03551">
    <property type="entry name" value="PadR"/>
    <property type="match status" value="1"/>
</dbReference>
<feature type="domain" description="Transcription regulator PadR N-terminal" evidence="1">
    <location>
        <begin position="36"/>
        <end position="108"/>
    </location>
</feature>
<evidence type="ECO:0000313" key="2">
    <source>
        <dbReference type="EMBL" id="MFC4350704.1"/>
    </source>
</evidence>
<dbReference type="InterPro" id="IPR005149">
    <property type="entry name" value="Tscrpt_reg_PadR_N"/>
</dbReference>
<dbReference type="SUPFAM" id="SSF46785">
    <property type="entry name" value="Winged helix' DNA-binding domain"/>
    <property type="match status" value="1"/>
</dbReference>
<organism evidence="2 3">
    <name type="scientific">Fodinicurvata halophila</name>
    <dbReference type="NCBI Taxonomy" id="1419723"/>
    <lineage>
        <taxon>Bacteria</taxon>
        <taxon>Pseudomonadati</taxon>
        <taxon>Pseudomonadota</taxon>
        <taxon>Alphaproteobacteria</taxon>
        <taxon>Rhodospirillales</taxon>
        <taxon>Rhodovibrionaceae</taxon>
        <taxon>Fodinicurvata</taxon>
    </lineage>
</organism>
<dbReference type="InterPro" id="IPR036390">
    <property type="entry name" value="WH_DNA-bd_sf"/>
</dbReference>
<dbReference type="EMBL" id="JBHSCW010000002">
    <property type="protein sequence ID" value="MFC4350704.1"/>
    <property type="molecule type" value="Genomic_DNA"/>
</dbReference>
<dbReference type="Gene3D" id="1.10.10.10">
    <property type="entry name" value="Winged helix-like DNA-binding domain superfamily/Winged helix DNA-binding domain"/>
    <property type="match status" value="1"/>
</dbReference>
<gene>
    <name evidence="2" type="ORF">ACFOW6_04005</name>
</gene>
<protein>
    <submittedName>
        <fullName evidence="2">PadR family transcriptional regulator</fullName>
    </submittedName>
</protein>
<proteinExistence type="predicted"/>
<dbReference type="PANTHER" id="PTHR43252">
    <property type="entry name" value="TRANSCRIPTIONAL REGULATOR YQJI"/>
    <property type="match status" value="1"/>
</dbReference>
<name>A0ABV8UJM6_9PROT</name>
<sequence>MSENAESPAAERAHLDLTCPAYWRGTIKMGLSRFFILRVLHDGPLHGYDIARAVARTTNGCCSPTEGALYPALKEFEKGGYVTVTPQIVGGRTRKVYSLTARGRTAFQVALDAWMEVTDCLLDTERQFGQPAERAEQEEER</sequence>
<evidence type="ECO:0000313" key="3">
    <source>
        <dbReference type="Proteomes" id="UP001595799"/>
    </source>
</evidence>
<comment type="caution">
    <text evidence="2">The sequence shown here is derived from an EMBL/GenBank/DDBJ whole genome shotgun (WGS) entry which is preliminary data.</text>
</comment>
<dbReference type="PANTHER" id="PTHR43252:SF7">
    <property type="entry name" value="TRANSCRIPTIONAL REGULATOR YQJI"/>
    <property type="match status" value="1"/>
</dbReference>
<keyword evidence="3" id="KW-1185">Reference proteome</keyword>
<reference evidence="3" key="1">
    <citation type="journal article" date="2019" name="Int. J. Syst. Evol. Microbiol.">
        <title>The Global Catalogue of Microorganisms (GCM) 10K type strain sequencing project: providing services to taxonomists for standard genome sequencing and annotation.</title>
        <authorList>
            <consortium name="The Broad Institute Genomics Platform"/>
            <consortium name="The Broad Institute Genome Sequencing Center for Infectious Disease"/>
            <person name="Wu L."/>
            <person name="Ma J."/>
        </authorList>
    </citation>
    <scope>NUCLEOTIDE SEQUENCE [LARGE SCALE GENOMIC DNA]</scope>
    <source>
        <strain evidence="3">CECT 8472</strain>
    </source>
</reference>
<evidence type="ECO:0000259" key="1">
    <source>
        <dbReference type="Pfam" id="PF03551"/>
    </source>
</evidence>
<dbReference type="RefSeq" id="WP_382421049.1">
    <property type="nucleotide sequence ID" value="NZ_JBHSCW010000002.1"/>
</dbReference>